<dbReference type="GO" id="GO:0003677">
    <property type="term" value="F:DNA binding"/>
    <property type="evidence" value="ECO:0007669"/>
    <property type="project" value="InterPro"/>
</dbReference>
<comment type="caution">
    <text evidence="3">The sequence shown here is derived from an EMBL/GenBank/DDBJ whole genome shotgun (WGS) entry which is preliminary data.</text>
</comment>
<organism evidence="3 4">
    <name type="scientific">Candidatus Competibacter denitrificans Run_A_D11</name>
    <dbReference type="NCBI Taxonomy" id="1400863"/>
    <lineage>
        <taxon>Bacteria</taxon>
        <taxon>Pseudomonadati</taxon>
        <taxon>Pseudomonadota</taxon>
        <taxon>Gammaproteobacteria</taxon>
        <taxon>Candidatus Competibacteraceae</taxon>
        <taxon>Candidatus Competibacter</taxon>
    </lineage>
</organism>
<dbReference type="InterPro" id="IPR029063">
    <property type="entry name" value="SAM-dependent_MTases_sf"/>
</dbReference>
<sequence length="263" mass="28335">MAVFLSDTPILKPLATALRSQSGWQSAQLFEWFLEDVLADLTGQRPRQTPPTEARPTLRDLARLYAQAVISAPPFDDLLGPLFMGVICASDQRYRGQFFTPLPIARFMVELTVPLNDGKPPPVDRLWRVCEPACGSGILLLALCQRLYERQGPAALCAWSLTAIDRDATCAALTAAQLLANSVLHRAPLGELIVYQGDALGPPQNLRVVVHQVATPMTPGGSRPVVPALHPARTAALKAAAEMRLDAFGLPMVETPVEGADAA</sequence>
<gene>
    <name evidence="3" type="ORF">BN873_950045</name>
</gene>
<dbReference type="GO" id="GO:0008170">
    <property type="term" value="F:N-methyltransferase activity"/>
    <property type="evidence" value="ECO:0007669"/>
    <property type="project" value="InterPro"/>
</dbReference>
<evidence type="ECO:0000259" key="2">
    <source>
        <dbReference type="Pfam" id="PF02384"/>
    </source>
</evidence>
<feature type="domain" description="DNA methylase adenine-specific" evidence="2">
    <location>
        <begin position="89"/>
        <end position="205"/>
    </location>
</feature>
<dbReference type="Pfam" id="PF02384">
    <property type="entry name" value="N6_Mtase"/>
    <property type="match status" value="1"/>
</dbReference>
<dbReference type="InterPro" id="IPR003356">
    <property type="entry name" value="DNA_methylase_A-5"/>
</dbReference>
<reference evidence="3" key="2">
    <citation type="submission" date="2014-03" db="EMBL/GenBank/DDBJ databases">
        <title>Candidatus Competibacter-lineage genomes retrieved from metagenomes reveal functional metabolic diversity.</title>
        <authorList>
            <person name="McIlroy S.J."/>
            <person name="Albertsen M."/>
            <person name="Andresen E.K."/>
            <person name="Saunders A.M."/>
            <person name="Kristiansen R."/>
            <person name="Stokholm-Bjerregaard M."/>
            <person name="Nielsen K.L."/>
            <person name="Nielsen P.H."/>
        </authorList>
    </citation>
    <scope>NUCLEOTIDE SEQUENCE</scope>
    <source>
        <strain evidence="3">Run_A_D11</strain>
    </source>
</reference>
<dbReference type="SUPFAM" id="SSF53335">
    <property type="entry name" value="S-adenosyl-L-methionine-dependent methyltransferases"/>
    <property type="match status" value="1"/>
</dbReference>
<keyword evidence="4" id="KW-1185">Reference proteome</keyword>
<accession>W6M9P6</accession>
<dbReference type="RefSeq" id="WP_048676539.1">
    <property type="nucleotide sequence ID" value="NZ_CBTJ020000108.1"/>
</dbReference>
<evidence type="ECO:0000256" key="1">
    <source>
        <dbReference type="ARBA" id="ARBA00006594"/>
    </source>
</evidence>
<dbReference type="Proteomes" id="UP000035760">
    <property type="component" value="Unassembled WGS sequence"/>
</dbReference>
<dbReference type="AlphaFoldDB" id="W6M9P6"/>
<dbReference type="PRINTS" id="PR00507">
    <property type="entry name" value="N12N6MTFRASE"/>
</dbReference>
<dbReference type="STRING" id="1400863.BN873_950045"/>
<name>W6M9P6_9GAMM</name>
<proteinExistence type="inferred from homology"/>
<dbReference type="EMBL" id="CBTJ020000108">
    <property type="protein sequence ID" value="CDI04362.1"/>
    <property type="molecule type" value="Genomic_DNA"/>
</dbReference>
<dbReference type="OrthoDB" id="9784823at2"/>
<evidence type="ECO:0000313" key="4">
    <source>
        <dbReference type="Proteomes" id="UP000035760"/>
    </source>
</evidence>
<protein>
    <recommendedName>
        <fullName evidence="2">DNA methylase adenine-specific domain-containing protein</fullName>
    </recommendedName>
</protein>
<comment type="similarity">
    <text evidence="1">Belongs to the N(4)/N(6)-methyltransferase family.</text>
</comment>
<dbReference type="Gene3D" id="3.40.50.150">
    <property type="entry name" value="Vaccinia Virus protein VP39"/>
    <property type="match status" value="1"/>
</dbReference>
<evidence type="ECO:0000313" key="3">
    <source>
        <dbReference type="EMBL" id="CDI04362.1"/>
    </source>
</evidence>
<reference evidence="3" key="1">
    <citation type="submission" date="2013-07" db="EMBL/GenBank/DDBJ databases">
        <authorList>
            <person name="McIlroy S."/>
        </authorList>
    </citation>
    <scope>NUCLEOTIDE SEQUENCE [LARGE SCALE GENOMIC DNA]</scope>
    <source>
        <strain evidence="3">Run_A_D11</strain>
    </source>
</reference>